<feature type="region of interest" description="Disordered" evidence="1">
    <location>
        <begin position="1"/>
        <end position="63"/>
    </location>
</feature>
<dbReference type="PANTHER" id="PTHR28160:SF1">
    <property type="entry name" value="LARGE RIBOSOMAL SUBUNIT PROTEIN ML57"/>
    <property type="match status" value="1"/>
</dbReference>
<protein>
    <recommendedName>
        <fullName evidence="3">RNase III domain-containing protein</fullName>
    </recommendedName>
</protein>
<dbReference type="Proteomes" id="UP000030651">
    <property type="component" value="Unassembled WGS sequence"/>
</dbReference>
<dbReference type="FunFam" id="1.10.1520.10:FF:000018">
    <property type="entry name" value="RNase III domain protein"/>
    <property type="match status" value="1"/>
</dbReference>
<dbReference type="EMBL" id="KI912116">
    <property type="protein sequence ID" value="ETS76844.1"/>
    <property type="molecule type" value="Genomic_DNA"/>
</dbReference>
<dbReference type="GeneID" id="19275731"/>
<feature type="transmembrane region" description="Helical" evidence="2">
    <location>
        <begin position="230"/>
        <end position="250"/>
    </location>
</feature>
<dbReference type="InterPro" id="IPR000999">
    <property type="entry name" value="RNase_III_dom"/>
</dbReference>
<dbReference type="Gene3D" id="1.10.1520.10">
    <property type="entry name" value="Ribonuclease III domain"/>
    <property type="match status" value="1"/>
</dbReference>
<dbReference type="PANTHER" id="PTHR28160">
    <property type="entry name" value="54S RIBOSOMAL PROTEIN L15, MITOCHONDRIAL"/>
    <property type="match status" value="1"/>
</dbReference>
<reference evidence="5" key="1">
    <citation type="journal article" date="2015" name="BMC Genomics">
        <title>Genomic and transcriptomic analysis of the endophytic fungus Pestalotiopsis fici reveals its lifestyle and high potential for synthesis of natural products.</title>
        <authorList>
            <person name="Wang X."/>
            <person name="Zhang X."/>
            <person name="Liu L."/>
            <person name="Xiang M."/>
            <person name="Wang W."/>
            <person name="Sun X."/>
            <person name="Che Y."/>
            <person name="Guo L."/>
            <person name="Liu G."/>
            <person name="Guo L."/>
            <person name="Wang C."/>
            <person name="Yin W.B."/>
            <person name="Stadler M."/>
            <person name="Zhang X."/>
            <person name="Liu X."/>
        </authorList>
    </citation>
    <scope>NUCLEOTIDE SEQUENCE [LARGE SCALE GENOMIC DNA]</scope>
    <source>
        <strain evidence="5">W106-1 / CGMCC3.15140</strain>
    </source>
</reference>
<dbReference type="GO" id="GO:0006396">
    <property type="term" value="P:RNA processing"/>
    <property type="evidence" value="ECO:0007669"/>
    <property type="project" value="InterPro"/>
</dbReference>
<dbReference type="GO" id="GO:0032543">
    <property type="term" value="P:mitochondrial translation"/>
    <property type="evidence" value="ECO:0007669"/>
    <property type="project" value="InterPro"/>
</dbReference>
<dbReference type="GO" id="GO:0003735">
    <property type="term" value="F:structural constituent of ribosome"/>
    <property type="evidence" value="ECO:0007669"/>
    <property type="project" value="InterPro"/>
</dbReference>
<dbReference type="RefSeq" id="XP_007837490.1">
    <property type="nucleotide sequence ID" value="XM_007839299.1"/>
</dbReference>
<keyword evidence="2" id="KW-0812">Transmembrane</keyword>
<organism evidence="4 5">
    <name type="scientific">Pestalotiopsis fici (strain W106-1 / CGMCC3.15140)</name>
    <dbReference type="NCBI Taxonomy" id="1229662"/>
    <lineage>
        <taxon>Eukaryota</taxon>
        <taxon>Fungi</taxon>
        <taxon>Dikarya</taxon>
        <taxon>Ascomycota</taxon>
        <taxon>Pezizomycotina</taxon>
        <taxon>Sordariomycetes</taxon>
        <taxon>Xylariomycetidae</taxon>
        <taxon>Amphisphaeriales</taxon>
        <taxon>Sporocadaceae</taxon>
        <taxon>Pestalotiopsis</taxon>
    </lineage>
</organism>
<gene>
    <name evidence="4" type="ORF">PFICI_10718</name>
</gene>
<proteinExistence type="predicted"/>
<dbReference type="OMA" id="AHTMYAV"/>
<evidence type="ECO:0000313" key="5">
    <source>
        <dbReference type="Proteomes" id="UP000030651"/>
    </source>
</evidence>
<dbReference type="KEGG" id="pfy:PFICI_10718"/>
<dbReference type="InterPro" id="IPR036389">
    <property type="entry name" value="RNase_III_sf"/>
</dbReference>
<evidence type="ECO:0000313" key="4">
    <source>
        <dbReference type="EMBL" id="ETS76844.1"/>
    </source>
</evidence>
<dbReference type="AlphaFoldDB" id="W3WSR0"/>
<feature type="compositionally biased region" description="Low complexity" evidence="1">
    <location>
        <begin position="19"/>
        <end position="29"/>
    </location>
</feature>
<dbReference type="HOGENOM" id="CLU_057354_1_0_1"/>
<sequence>MSPSVSSSARRLTSQTLRSCKTSSVSCSSALRPLISTVAPFSTSKPRSQEHAAPSPSPAEELRRWARTPERMKASFSPHITKNPKNSVWTVNEDPAKLDDALNNLLGNGGERLLPDELKWLAITHKSFDQGRRGFNDRLAYLGRQIAVTEAMQSILSENAGALGEKTMEKDLFGERREPFQSDMLDRADRLSHQLPDSVFDLEKMRRLAVETRISTVVRWKPRKPESLKASGISIVMSGALYAIVGAIALQHGGKVASRVVRERIIKKLRA</sequence>
<dbReference type="eggNOG" id="ENOG502RXWY">
    <property type="taxonomic scope" value="Eukaryota"/>
</dbReference>
<evidence type="ECO:0000259" key="3">
    <source>
        <dbReference type="Pfam" id="PF14622"/>
    </source>
</evidence>
<evidence type="ECO:0000256" key="2">
    <source>
        <dbReference type="SAM" id="Phobius"/>
    </source>
</evidence>
<dbReference type="OrthoDB" id="2281895at2759"/>
<dbReference type="STRING" id="1229662.W3WSR0"/>
<dbReference type="Pfam" id="PF14622">
    <property type="entry name" value="Ribonucleas_3_3"/>
    <property type="match status" value="1"/>
</dbReference>
<accession>W3WSR0</accession>
<keyword evidence="2" id="KW-1133">Transmembrane helix</keyword>
<dbReference type="InParanoid" id="W3WSR0"/>
<feature type="compositionally biased region" description="Polar residues" evidence="1">
    <location>
        <begin position="1"/>
        <end position="18"/>
    </location>
</feature>
<keyword evidence="5" id="KW-1185">Reference proteome</keyword>
<name>W3WSR0_PESFW</name>
<dbReference type="GO" id="GO:0005762">
    <property type="term" value="C:mitochondrial large ribosomal subunit"/>
    <property type="evidence" value="ECO:0007669"/>
    <property type="project" value="InterPro"/>
</dbReference>
<dbReference type="InterPro" id="IPR040030">
    <property type="entry name" value="Ribosomal_mL57"/>
</dbReference>
<evidence type="ECO:0000256" key="1">
    <source>
        <dbReference type="SAM" id="MobiDB-lite"/>
    </source>
</evidence>
<dbReference type="GO" id="GO:0004525">
    <property type="term" value="F:ribonuclease III activity"/>
    <property type="evidence" value="ECO:0007669"/>
    <property type="project" value="InterPro"/>
</dbReference>
<keyword evidence="2" id="KW-0472">Membrane</keyword>
<feature type="domain" description="RNase III" evidence="3">
    <location>
        <begin position="116"/>
        <end position="269"/>
    </location>
</feature>